<dbReference type="GO" id="GO:0003676">
    <property type="term" value="F:nucleic acid binding"/>
    <property type="evidence" value="ECO:0007669"/>
    <property type="project" value="InterPro"/>
</dbReference>
<dbReference type="CDD" id="cd09276">
    <property type="entry name" value="Rnase_HI_RT_non_LTR"/>
    <property type="match status" value="1"/>
</dbReference>
<dbReference type="InterPro" id="IPR012337">
    <property type="entry name" value="RNaseH-like_sf"/>
</dbReference>
<protein>
    <recommendedName>
        <fullName evidence="2">RNase H type-1 domain-containing protein</fullName>
    </recommendedName>
</protein>
<keyword evidence="4" id="KW-1185">Reference proteome</keyword>
<dbReference type="SUPFAM" id="SSF53098">
    <property type="entry name" value="Ribonuclease H-like"/>
    <property type="match status" value="1"/>
</dbReference>
<evidence type="ECO:0000259" key="2">
    <source>
        <dbReference type="PROSITE" id="PS50879"/>
    </source>
</evidence>
<dbReference type="EMBL" id="BGPR01036455">
    <property type="protein sequence ID" value="GBO11692.1"/>
    <property type="molecule type" value="Genomic_DNA"/>
</dbReference>
<dbReference type="Gene3D" id="3.30.420.10">
    <property type="entry name" value="Ribonuclease H-like superfamily/Ribonuclease H"/>
    <property type="match status" value="1"/>
</dbReference>
<reference evidence="3 4" key="1">
    <citation type="journal article" date="2019" name="Sci. Rep.">
        <title>Orb-weaving spider Araneus ventricosus genome elucidates the spidroin gene catalogue.</title>
        <authorList>
            <person name="Kono N."/>
            <person name="Nakamura H."/>
            <person name="Ohtoshi R."/>
            <person name="Moran D.A.P."/>
            <person name="Shinohara A."/>
            <person name="Yoshida Y."/>
            <person name="Fujiwara M."/>
            <person name="Mori M."/>
            <person name="Tomita M."/>
            <person name="Arakawa K."/>
        </authorList>
    </citation>
    <scope>NUCLEOTIDE SEQUENCE [LARGE SCALE GENOMIC DNA]</scope>
</reference>
<dbReference type="Proteomes" id="UP000499080">
    <property type="component" value="Unassembled WGS sequence"/>
</dbReference>
<evidence type="ECO:0000313" key="4">
    <source>
        <dbReference type="Proteomes" id="UP000499080"/>
    </source>
</evidence>
<evidence type="ECO:0000256" key="1">
    <source>
        <dbReference type="SAM" id="MobiDB-lite"/>
    </source>
</evidence>
<dbReference type="InterPro" id="IPR002156">
    <property type="entry name" value="RNaseH_domain"/>
</dbReference>
<feature type="domain" description="RNase H type-1" evidence="2">
    <location>
        <begin position="128"/>
        <end position="255"/>
    </location>
</feature>
<dbReference type="GO" id="GO:0004523">
    <property type="term" value="F:RNA-DNA hybrid ribonuclease activity"/>
    <property type="evidence" value="ECO:0007669"/>
    <property type="project" value="InterPro"/>
</dbReference>
<comment type="caution">
    <text evidence="3">The sequence shown here is derived from an EMBL/GenBank/DDBJ whole genome shotgun (WGS) entry which is preliminary data.</text>
</comment>
<name>A0A4Y2UHM8_ARAVE</name>
<gene>
    <name evidence="3" type="ORF">AVEN_268332_1</name>
</gene>
<dbReference type="AlphaFoldDB" id="A0A4Y2UHM8"/>
<evidence type="ECO:0000313" key="3">
    <source>
        <dbReference type="EMBL" id="GBO11692.1"/>
    </source>
</evidence>
<organism evidence="3 4">
    <name type="scientific">Araneus ventricosus</name>
    <name type="common">Orbweaver spider</name>
    <name type="synonym">Epeira ventricosa</name>
    <dbReference type="NCBI Taxonomy" id="182803"/>
    <lineage>
        <taxon>Eukaryota</taxon>
        <taxon>Metazoa</taxon>
        <taxon>Ecdysozoa</taxon>
        <taxon>Arthropoda</taxon>
        <taxon>Chelicerata</taxon>
        <taxon>Arachnida</taxon>
        <taxon>Araneae</taxon>
        <taxon>Araneomorphae</taxon>
        <taxon>Entelegynae</taxon>
        <taxon>Araneoidea</taxon>
        <taxon>Araneidae</taxon>
        <taxon>Araneus</taxon>
    </lineage>
</organism>
<dbReference type="PROSITE" id="PS50879">
    <property type="entry name" value="RNASE_H_1"/>
    <property type="match status" value="1"/>
</dbReference>
<dbReference type="Pfam" id="PF00075">
    <property type="entry name" value="RNase_H"/>
    <property type="match status" value="1"/>
</dbReference>
<feature type="region of interest" description="Disordered" evidence="1">
    <location>
        <begin position="307"/>
        <end position="329"/>
    </location>
</feature>
<dbReference type="OrthoDB" id="6515318at2759"/>
<dbReference type="InterPro" id="IPR036397">
    <property type="entry name" value="RNaseH_sf"/>
</dbReference>
<sequence length="329" mass="37380">MGSCPPPVVKEIYKVAIEKLILYGAEIWYDGTARCNKKLLQIQILALLKIAKTYTTVSTEALQILTGCGPLDLLAGRVHLQFKMFNKDLKVTIGSKDYSSSDFDIVNIFEFPPWDCLPFYWRACDIPLKDTKNIFTDGSKLDARVGSGVVCLDQRDNILWQCEIRLNDEASVFLAEAYAIFMALQKTREDETIGIYTDSQSVLLALESPRSYSKIIVDIKKLLRHRKYVKFYWVKAHIGTYGNELADVAAKEATRKNQIEQVLVKELVNATKECLPEFRSEDVFEKLWMYVNYICEAKSLTSPKLPRSRKVSSEIGGSSFSMSESVKSF</sequence>
<feature type="compositionally biased region" description="Low complexity" evidence="1">
    <location>
        <begin position="313"/>
        <end position="329"/>
    </location>
</feature>
<proteinExistence type="predicted"/>
<accession>A0A4Y2UHM8</accession>